<dbReference type="GO" id="GO:0006351">
    <property type="term" value="P:DNA-templated transcription"/>
    <property type="evidence" value="ECO:0007669"/>
    <property type="project" value="TreeGrafter"/>
</dbReference>
<protein>
    <submittedName>
        <fullName evidence="6">DNA-binding transcriptional LysR family regulator</fullName>
    </submittedName>
</protein>
<dbReference type="InterPro" id="IPR036388">
    <property type="entry name" value="WH-like_DNA-bd_sf"/>
</dbReference>
<dbReference type="Pfam" id="PF00126">
    <property type="entry name" value="HTH_1"/>
    <property type="match status" value="1"/>
</dbReference>
<evidence type="ECO:0000256" key="1">
    <source>
        <dbReference type="ARBA" id="ARBA00009437"/>
    </source>
</evidence>
<dbReference type="SUPFAM" id="SSF46785">
    <property type="entry name" value="Winged helix' DNA-binding domain"/>
    <property type="match status" value="1"/>
</dbReference>
<keyword evidence="4" id="KW-0804">Transcription</keyword>
<name>A0A7W9EVL3_9SPHN</name>
<evidence type="ECO:0000256" key="3">
    <source>
        <dbReference type="ARBA" id="ARBA00023125"/>
    </source>
</evidence>
<dbReference type="FunFam" id="1.10.10.10:FF:000001">
    <property type="entry name" value="LysR family transcriptional regulator"/>
    <property type="match status" value="1"/>
</dbReference>
<dbReference type="EMBL" id="JACIJK010000010">
    <property type="protein sequence ID" value="MBB5716361.1"/>
    <property type="molecule type" value="Genomic_DNA"/>
</dbReference>
<dbReference type="PANTHER" id="PTHR30537">
    <property type="entry name" value="HTH-TYPE TRANSCRIPTIONAL REGULATOR"/>
    <property type="match status" value="1"/>
</dbReference>
<dbReference type="RefSeq" id="WP_184059555.1">
    <property type="nucleotide sequence ID" value="NZ_JACIJK010000010.1"/>
</dbReference>
<keyword evidence="2" id="KW-0805">Transcription regulation</keyword>
<evidence type="ECO:0000313" key="7">
    <source>
        <dbReference type="Proteomes" id="UP000546200"/>
    </source>
</evidence>
<dbReference type="InterPro" id="IPR005119">
    <property type="entry name" value="LysR_subst-bd"/>
</dbReference>
<comment type="similarity">
    <text evidence="1">Belongs to the LysR transcriptional regulatory family.</text>
</comment>
<dbReference type="Gene3D" id="3.40.190.290">
    <property type="match status" value="1"/>
</dbReference>
<dbReference type="Proteomes" id="UP000546200">
    <property type="component" value="Unassembled WGS sequence"/>
</dbReference>
<dbReference type="CDD" id="cd08422">
    <property type="entry name" value="PBP2_CrgA_like"/>
    <property type="match status" value="1"/>
</dbReference>
<accession>A0A7W9EVL3</accession>
<evidence type="ECO:0000256" key="4">
    <source>
        <dbReference type="ARBA" id="ARBA00023163"/>
    </source>
</evidence>
<keyword evidence="3 6" id="KW-0238">DNA-binding</keyword>
<dbReference type="GO" id="GO:0043565">
    <property type="term" value="F:sequence-specific DNA binding"/>
    <property type="evidence" value="ECO:0007669"/>
    <property type="project" value="TreeGrafter"/>
</dbReference>
<dbReference type="InterPro" id="IPR036390">
    <property type="entry name" value="WH_DNA-bd_sf"/>
</dbReference>
<keyword evidence="7" id="KW-1185">Reference proteome</keyword>
<evidence type="ECO:0000313" key="6">
    <source>
        <dbReference type="EMBL" id="MBB5716361.1"/>
    </source>
</evidence>
<comment type="caution">
    <text evidence="6">The sequence shown here is derived from an EMBL/GenBank/DDBJ whole genome shotgun (WGS) entry which is preliminary data.</text>
</comment>
<dbReference type="GO" id="GO:0003700">
    <property type="term" value="F:DNA-binding transcription factor activity"/>
    <property type="evidence" value="ECO:0007669"/>
    <property type="project" value="InterPro"/>
</dbReference>
<gene>
    <name evidence="6" type="ORF">FHS94_003224</name>
</gene>
<dbReference type="AlphaFoldDB" id="A0A7W9EVL3"/>
<sequence length="302" mass="33402">MPLDPDYVLFTAIVEAGSLSAAARHLRISPAMVSKRLARLEERLATRLVHRTTRKLALTAAGAMFHQDVLAILGAVREAEERLTGTAREPGGPLRVSAPTSFGRLHIAPRLHKFLNRHSRVKLELDLSDSYVDLMSERTDLAIRITADVPAGVEAHRLARSPRYLTAAPCYLAARGAPERLSDLRDHHLLAADGQLPWRLVSRRGRQQVDGHSHVRTNSSEIVRELAISGIGIALRSLWDVSQDLSAGRLVRVLPEWEGQRELGIYAMHLQAPRRSAALDAFVAFLRTSFDPPPWEGSCPTV</sequence>
<dbReference type="PROSITE" id="PS50931">
    <property type="entry name" value="HTH_LYSR"/>
    <property type="match status" value="1"/>
</dbReference>
<dbReference type="Gene3D" id="1.10.10.10">
    <property type="entry name" value="Winged helix-like DNA-binding domain superfamily/Winged helix DNA-binding domain"/>
    <property type="match status" value="1"/>
</dbReference>
<dbReference type="InterPro" id="IPR058163">
    <property type="entry name" value="LysR-type_TF_proteobact-type"/>
</dbReference>
<feature type="domain" description="HTH lysR-type" evidence="5">
    <location>
        <begin position="1"/>
        <end position="59"/>
    </location>
</feature>
<proteinExistence type="inferred from homology"/>
<dbReference type="SUPFAM" id="SSF53850">
    <property type="entry name" value="Periplasmic binding protein-like II"/>
    <property type="match status" value="1"/>
</dbReference>
<dbReference type="Pfam" id="PF03466">
    <property type="entry name" value="LysR_substrate"/>
    <property type="match status" value="1"/>
</dbReference>
<evidence type="ECO:0000259" key="5">
    <source>
        <dbReference type="PROSITE" id="PS50931"/>
    </source>
</evidence>
<dbReference type="PANTHER" id="PTHR30537:SF5">
    <property type="entry name" value="HTH-TYPE TRANSCRIPTIONAL ACTIVATOR TTDR-RELATED"/>
    <property type="match status" value="1"/>
</dbReference>
<reference evidence="6 7" key="1">
    <citation type="submission" date="2020-08" db="EMBL/GenBank/DDBJ databases">
        <title>Genomic Encyclopedia of Type Strains, Phase IV (KMG-IV): sequencing the most valuable type-strain genomes for metagenomic binning, comparative biology and taxonomic classification.</title>
        <authorList>
            <person name="Goeker M."/>
        </authorList>
    </citation>
    <scope>NUCLEOTIDE SEQUENCE [LARGE SCALE GENOMIC DNA]</scope>
    <source>
        <strain evidence="6 7">DSM 100044</strain>
    </source>
</reference>
<organism evidence="6 7">
    <name type="scientific">Sphingomonas aerophila</name>
    <dbReference type="NCBI Taxonomy" id="1344948"/>
    <lineage>
        <taxon>Bacteria</taxon>
        <taxon>Pseudomonadati</taxon>
        <taxon>Pseudomonadota</taxon>
        <taxon>Alphaproteobacteria</taxon>
        <taxon>Sphingomonadales</taxon>
        <taxon>Sphingomonadaceae</taxon>
        <taxon>Sphingomonas</taxon>
    </lineage>
</organism>
<dbReference type="InterPro" id="IPR000847">
    <property type="entry name" value="LysR_HTH_N"/>
</dbReference>
<evidence type="ECO:0000256" key="2">
    <source>
        <dbReference type="ARBA" id="ARBA00023015"/>
    </source>
</evidence>